<dbReference type="PANTHER" id="PTHR42700">
    <property type="entry name" value="SULFATE ADENYLYLTRANSFERASE"/>
    <property type="match status" value="1"/>
</dbReference>
<dbReference type="Pfam" id="PF01583">
    <property type="entry name" value="APS_kinase"/>
    <property type="match status" value="1"/>
</dbReference>
<sequence>MILLFCGLSGAGKSTLANSVKDRLGGQFVPVEVIDGDPYRARLFTDLGFSRQDRSENLRRLGYIADKFAAHGIVTIISAISPYDDVRQELVALYADVKVVFIDCALDELQRRDTKGLYRRASLPDDAPDKLKCLTGVNDPFEPPCEPDLYFNTRDSSIADCTARICEYVLNQTAFAERRKVRHG</sequence>
<protein>
    <recommendedName>
        <fullName evidence="2 6">Adenylyl-sulfate kinase</fullName>
        <ecNumber evidence="2 6">2.7.1.25</ecNumber>
    </recommendedName>
</protein>
<evidence type="ECO:0000256" key="1">
    <source>
        <dbReference type="ARBA" id="ARBA00001823"/>
    </source>
</evidence>
<dbReference type="GO" id="GO:0004020">
    <property type="term" value="F:adenylylsulfate kinase activity"/>
    <property type="evidence" value="ECO:0007669"/>
    <property type="project" value="UniProtKB-EC"/>
</dbReference>
<comment type="caution">
    <text evidence="8">The sequence shown here is derived from an EMBL/GenBank/DDBJ whole genome shotgun (WGS) entry which is preliminary data.</text>
</comment>
<proteinExistence type="inferred from homology"/>
<dbReference type="PANTHER" id="PTHR42700:SF1">
    <property type="entry name" value="SULFATE ADENYLYLTRANSFERASE"/>
    <property type="match status" value="1"/>
</dbReference>
<evidence type="ECO:0000256" key="4">
    <source>
        <dbReference type="ARBA" id="ARBA00022741"/>
    </source>
</evidence>
<accession>A0ABW9VX69</accession>
<name>A0ABW9VX69_9BURK</name>
<evidence type="ECO:0000313" key="8">
    <source>
        <dbReference type="EMBL" id="MYN26274.1"/>
    </source>
</evidence>
<dbReference type="InterPro" id="IPR050512">
    <property type="entry name" value="Sulf_AdTrans/APS_kinase"/>
</dbReference>
<dbReference type="EMBL" id="WWCT01000004">
    <property type="protein sequence ID" value="MYN26274.1"/>
    <property type="molecule type" value="Genomic_DNA"/>
</dbReference>
<dbReference type="InterPro" id="IPR027417">
    <property type="entry name" value="P-loop_NTPase"/>
</dbReference>
<evidence type="ECO:0000256" key="5">
    <source>
        <dbReference type="ARBA" id="ARBA00022840"/>
    </source>
</evidence>
<reference evidence="8 9" key="1">
    <citation type="submission" date="2019-12" db="EMBL/GenBank/DDBJ databases">
        <title>Novel species isolated from a subtropical stream in China.</title>
        <authorList>
            <person name="Lu H."/>
        </authorList>
    </citation>
    <scope>NUCLEOTIDE SEQUENCE [LARGE SCALE GENOMIC DNA]</scope>
    <source>
        <strain evidence="8 9">CY42W</strain>
    </source>
</reference>
<dbReference type="RefSeq" id="WP_161054303.1">
    <property type="nucleotide sequence ID" value="NZ_WWCT01000004.1"/>
</dbReference>
<dbReference type="Gene3D" id="3.40.50.300">
    <property type="entry name" value="P-loop containing nucleotide triphosphate hydrolases"/>
    <property type="match status" value="1"/>
</dbReference>
<feature type="domain" description="APS kinase" evidence="7">
    <location>
        <begin position="2"/>
        <end position="150"/>
    </location>
</feature>
<dbReference type="InterPro" id="IPR002891">
    <property type="entry name" value="APS"/>
</dbReference>
<dbReference type="NCBIfam" id="TIGR00455">
    <property type="entry name" value="apsK"/>
    <property type="match status" value="1"/>
</dbReference>
<dbReference type="SUPFAM" id="SSF52540">
    <property type="entry name" value="P-loop containing nucleoside triphosphate hydrolases"/>
    <property type="match status" value="1"/>
</dbReference>
<dbReference type="EC" id="2.7.1.25" evidence="2 6"/>
<keyword evidence="6 8" id="KW-0418">Kinase</keyword>
<comment type="similarity">
    <text evidence="6">Belongs to the APS kinase family.</text>
</comment>
<keyword evidence="4 6" id="KW-0547">Nucleotide-binding</keyword>
<gene>
    <name evidence="8" type="primary">cysC</name>
    <name evidence="8" type="ORF">GTP69_07635</name>
</gene>
<evidence type="ECO:0000256" key="6">
    <source>
        <dbReference type="RuleBase" id="RU004347"/>
    </source>
</evidence>
<dbReference type="InterPro" id="IPR059117">
    <property type="entry name" value="APS_kinase_dom"/>
</dbReference>
<comment type="function">
    <text evidence="6">Catalyzes the synthesis of activated sulfate.</text>
</comment>
<keyword evidence="5 6" id="KW-0067">ATP-binding</keyword>
<evidence type="ECO:0000256" key="2">
    <source>
        <dbReference type="ARBA" id="ARBA00012121"/>
    </source>
</evidence>
<dbReference type="CDD" id="cd02027">
    <property type="entry name" value="APSK"/>
    <property type="match status" value="1"/>
</dbReference>
<evidence type="ECO:0000256" key="3">
    <source>
        <dbReference type="ARBA" id="ARBA00022679"/>
    </source>
</evidence>
<evidence type="ECO:0000259" key="7">
    <source>
        <dbReference type="Pfam" id="PF01583"/>
    </source>
</evidence>
<keyword evidence="3 6" id="KW-0808">Transferase</keyword>
<evidence type="ECO:0000313" key="9">
    <source>
        <dbReference type="Proteomes" id="UP000642144"/>
    </source>
</evidence>
<dbReference type="Proteomes" id="UP000642144">
    <property type="component" value="Unassembled WGS sequence"/>
</dbReference>
<comment type="catalytic activity">
    <reaction evidence="1 6">
        <text>adenosine 5'-phosphosulfate + ATP = 3'-phosphoadenylyl sulfate + ADP + H(+)</text>
        <dbReference type="Rhea" id="RHEA:24152"/>
        <dbReference type="ChEBI" id="CHEBI:15378"/>
        <dbReference type="ChEBI" id="CHEBI:30616"/>
        <dbReference type="ChEBI" id="CHEBI:58243"/>
        <dbReference type="ChEBI" id="CHEBI:58339"/>
        <dbReference type="ChEBI" id="CHEBI:456216"/>
        <dbReference type="EC" id="2.7.1.25"/>
    </reaction>
</comment>
<organism evidence="8 9">
    <name type="scientific">Duganella levis</name>
    <dbReference type="NCBI Taxonomy" id="2692169"/>
    <lineage>
        <taxon>Bacteria</taxon>
        <taxon>Pseudomonadati</taxon>
        <taxon>Pseudomonadota</taxon>
        <taxon>Betaproteobacteria</taxon>
        <taxon>Burkholderiales</taxon>
        <taxon>Oxalobacteraceae</taxon>
        <taxon>Telluria group</taxon>
        <taxon>Duganella</taxon>
    </lineage>
</organism>
<comment type="pathway">
    <text evidence="6">Sulfur metabolism; hydrogen sulfide biosynthesis; sulfite from sulfate: step 2/3.</text>
</comment>
<keyword evidence="9" id="KW-1185">Reference proteome</keyword>